<evidence type="ECO:0000313" key="3">
    <source>
        <dbReference type="Proteomes" id="UP000299102"/>
    </source>
</evidence>
<sequence length="75" mass="8193">MRSADVVADAVVLTAIYRGLDRILPQQEAPRAGAPPARRRVIAYSSRRPSSLGRDNKQSGMTLSIHLNSPEPLIK</sequence>
<gene>
    <name evidence="2" type="ORF">EVAR_21136_1</name>
</gene>
<dbReference type="AlphaFoldDB" id="A0A4C1VUT4"/>
<reference evidence="2 3" key="1">
    <citation type="journal article" date="2019" name="Commun. Biol.">
        <title>The bagworm genome reveals a unique fibroin gene that provides high tensile strength.</title>
        <authorList>
            <person name="Kono N."/>
            <person name="Nakamura H."/>
            <person name="Ohtoshi R."/>
            <person name="Tomita M."/>
            <person name="Numata K."/>
            <person name="Arakawa K."/>
        </authorList>
    </citation>
    <scope>NUCLEOTIDE SEQUENCE [LARGE SCALE GENOMIC DNA]</scope>
</reference>
<organism evidence="2 3">
    <name type="scientific">Eumeta variegata</name>
    <name type="common">Bagworm moth</name>
    <name type="synonym">Eumeta japonica</name>
    <dbReference type="NCBI Taxonomy" id="151549"/>
    <lineage>
        <taxon>Eukaryota</taxon>
        <taxon>Metazoa</taxon>
        <taxon>Ecdysozoa</taxon>
        <taxon>Arthropoda</taxon>
        <taxon>Hexapoda</taxon>
        <taxon>Insecta</taxon>
        <taxon>Pterygota</taxon>
        <taxon>Neoptera</taxon>
        <taxon>Endopterygota</taxon>
        <taxon>Lepidoptera</taxon>
        <taxon>Glossata</taxon>
        <taxon>Ditrysia</taxon>
        <taxon>Tineoidea</taxon>
        <taxon>Psychidae</taxon>
        <taxon>Oiketicinae</taxon>
        <taxon>Eumeta</taxon>
    </lineage>
</organism>
<proteinExistence type="predicted"/>
<evidence type="ECO:0000256" key="1">
    <source>
        <dbReference type="SAM" id="MobiDB-lite"/>
    </source>
</evidence>
<dbReference type="Proteomes" id="UP000299102">
    <property type="component" value="Unassembled WGS sequence"/>
</dbReference>
<comment type="caution">
    <text evidence="2">The sequence shown here is derived from an EMBL/GenBank/DDBJ whole genome shotgun (WGS) entry which is preliminary data.</text>
</comment>
<feature type="compositionally biased region" description="Polar residues" evidence="1">
    <location>
        <begin position="58"/>
        <end position="67"/>
    </location>
</feature>
<name>A0A4C1VUT4_EUMVA</name>
<protein>
    <submittedName>
        <fullName evidence="2">Uncharacterized protein</fullName>
    </submittedName>
</protein>
<dbReference type="EMBL" id="BGZK01000412">
    <property type="protein sequence ID" value="GBP42132.1"/>
    <property type="molecule type" value="Genomic_DNA"/>
</dbReference>
<keyword evidence="3" id="KW-1185">Reference proteome</keyword>
<feature type="region of interest" description="Disordered" evidence="1">
    <location>
        <begin position="46"/>
        <end position="75"/>
    </location>
</feature>
<accession>A0A4C1VUT4</accession>
<evidence type="ECO:0000313" key="2">
    <source>
        <dbReference type="EMBL" id="GBP42132.1"/>
    </source>
</evidence>